<accession>A0A6C0B666</accession>
<dbReference type="AlphaFoldDB" id="A0A6C0B666"/>
<dbReference type="EMBL" id="MN739088">
    <property type="protein sequence ID" value="QHS87735.1"/>
    <property type="molecule type" value="Genomic_DNA"/>
</dbReference>
<organism evidence="1">
    <name type="scientific">viral metagenome</name>
    <dbReference type="NCBI Taxonomy" id="1070528"/>
    <lineage>
        <taxon>unclassified sequences</taxon>
        <taxon>metagenomes</taxon>
        <taxon>organismal metagenomes</taxon>
    </lineage>
</organism>
<reference evidence="1" key="1">
    <citation type="journal article" date="2020" name="Nature">
        <title>Giant virus diversity and host interactions through global metagenomics.</title>
        <authorList>
            <person name="Schulz F."/>
            <person name="Roux S."/>
            <person name="Paez-Espino D."/>
            <person name="Jungbluth S."/>
            <person name="Walsh D.A."/>
            <person name="Denef V.J."/>
            <person name="McMahon K.D."/>
            <person name="Konstantinidis K.T."/>
            <person name="Eloe-Fadrosh E.A."/>
            <person name="Kyrpides N.C."/>
            <person name="Woyke T."/>
        </authorList>
    </citation>
    <scope>NUCLEOTIDE SEQUENCE</scope>
    <source>
        <strain evidence="1">GVMAG-M-3300010158-13</strain>
    </source>
</reference>
<proteinExistence type="predicted"/>
<evidence type="ECO:0000313" key="1">
    <source>
        <dbReference type="EMBL" id="QHS87735.1"/>
    </source>
</evidence>
<protein>
    <submittedName>
        <fullName evidence="1">Uncharacterized protein</fullName>
    </submittedName>
</protein>
<name>A0A6C0B666_9ZZZZ</name>
<sequence>MSSLTYYPNKIFNDYNISFYKKFMLTKEIKDEFVYSEPIVVEETIEPIIETINEPTGELFQPRQQDTLFWCLYVLHHGPAEYERIGHNYGVKELEEKQRLAKFINENKSRIKSTNHKVTNVQIQEILSELLTSQKETSMSVLGALTVFYDINIMLIGSEGHCMLEYWATADQLDFKRHTYVLFKDKYGKYRAQFEWIPTSRVNELREKYMVLDNYMKPIRAASHYKVQELIDLARKLSIYDENRKYTKVELYDAVHGLCVWK</sequence>